<gene>
    <name evidence="1" type="ORF">KXQ929_LOCUS39580</name>
</gene>
<organism evidence="1 2">
    <name type="scientific">Adineta steineri</name>
    <dbReference type="NCBI Taxonomy" id="433720"/>
    <lineage>
        <taxon>Eukaryota</taxon>
        <taxon>Metazoa</taxon>
        <taxon>Spiralia</taxon>
        <taxon>Gnathifera</taxon>
        <taxon>Rotifera</taxon>
        <taxon>Eurotatoria</taxon>
        <taxon>Bdelloidea</taxon>
        <taxon>Adinetida</taxon>
        <taxon>Adinetidae</taxon>
        <taxon>Adineta</taxon>
    </lineage>
</organism>
<name>A0A820AX56_9BILA</name>
<comment type="caution">
    <text evidence="1">The sequence shown here is derived from an EMBL/GenBank/DDBJ whole genome shotgun (WGS) entry which is preliminary data.</text>
</comment>
<evidence type="ECO:0000313" key="2">
    <source>
        <dbReference type="Proteomes" id="UP000663868"/>
    </source>
</evidence>
<reference evidence="1" key="1">
    <citation type="submission" date="2021-02" db="EMBL/GenBank/DDBJ databases">
        <authorList>
            <person name="Nowell W R."/>
        </authorList>
    </citation>
    <scope>NUCLEOTIDE SEQUENCE</scope>
</reference>
<evidence type="ECO:0000313" key="1">
    <source>
        <dbReference type="EMBL" id="CAF4191993.1"/>
    </source>
</evidence>
<proteinExistence type="predicted"/>
<sequence length="62" mass="7094">KKLIESAGEQVPLPKPLVTLLDAISSRQSNIIKRAHLITNRNMSFFRRSSDGYRRKPSGWNN</sequence>
<dbReference type="AlphaFoldDB" id="A0A820AX56"/>
<protein>
    <submittedName>
        <fullName evidence="1">Uncharacterized protein</fullName>
    </submittedName>
</protein>
<feature type="non-terminal residue" evidence="1">
    <location>
        <position position="1"/>
    </location>
</feature>
<accession>A0A820AX56</accession>
<dbReference type="EMBL" id="CAJOBB010007678">
    <property type="protein sequence ID" value="CAF4191993.1"/>
    <property type="molecule type" value="Genomic_DNA"/>
</dbReference>
<dbReference type="Proteomes" id="UP000663868">
    <property type="component" value="Unassembled WGS sequence"/>
</dbReference>